<sequence length="299" mass="33881">MARIEAILLFSVLVLLSSLPISQSSRKPVAVARKEDIPFIKCQVCQKLAHQLHHQVNAKQSQISPKKISELQIIEIAEGVCNLKKQEADWIFRIDVVEKGDALELVEQDTEGQCNSECKTIERACQEVMGYYDTDVAEYLYTTKPQVDSLVNFLCNDLSRACSVKPPPVPKDRIPGEPFLPKSSKDAEMEKILRSMEGMPGAPNMKMYSKDDLLNMQNVGEEDADEEDDEDEDDDHFPSKLGKVLREKESQNADWKQRIVEGIRGTGEEIKRHVNKASHQIQKWWRGRKTGSKASKAEL</sequence>
<evidence type="ECO:0000313" key="5">
    <source>
        <dbReference type="EMBL" id="RWR72526.1"/>
    </source>
</evidence>
<protein>
    <submittedName>
        <fullName evidence="5">Nucleophosmin-like protein</fullName>
    </submittedName>
</protein>
<evidence type="ECO:0000256" key="2">
    <source>
        <dbReference type="SAM" id="MobiDB-lite"/>
    </source>
</evidence>
<feature type="compositionally biased region" description="Basic and acidic residues" evidence="2">
    <location>
        <begin position="244"/>
        <end position="257"/>
    </location>
</feature>
<evidence type="ECO:0000256" key="1">
    <source>
        <dbReference type="ARBA" id="ARBA00023157"/>
    </source>
</evidence>
<dbReference type="STRING" id="337451.A0A443N201"/>
<evidence type="ECO:0000256" key="3">
    <source>
        <dbReference type="SAM" id="SignalP"/>
    </source>
</evidence>
<dbReference type="InterPro" id="IPR008139">
    <property type="entry name" value="SaposinB_dom"/>
</dbReference>
<keyword evidence="1" id="KW-1015">Disulfide bond</keyword>
<dbReference type="InterPro" id="IPR021852">
    <property type="entry name" value="DUF3456"/>
</dbReference>
<feature type="domain" description="Saposin B-type" evidence="4">
    <location>
        <begin position="38"/>
        <end position="166"/>
    </location>
</feature>
<feature type="region of interest" description="Disordered" evidence="2">
    <location>
        <begin position="271"/>
        <end position="299"/>
    </location>
</feature>
<name>A0A443N201_9MAGN</name>
<dbReference type="Proteomes" id="UP000283530">
    <property type="component" value="Unassembled WGS sequence"/>
</dbReference>
<gene>
    <name evidence="5" type="ORF">CKAN_00075400</name>
</gene>
<feature type="compositionally biased region" description="Acidic residues" evidence="2">
    <location>
        <begin position="220"/>
        <end position="235"/>
    </location>
</feature>
<dbReference type="PANTHER" id="PTHR36058:SF1">
    <property type="entry name" value="NUCLEOPHOSMIN"/>
    <property type="match status" value="1"/>
</dbReference>
<feature type="signal peptide" evidence="3">
    <location>
        <begin position="1"/>
        <end position="24"/>
    </location>
</feature>
<dbReference type="AlphaFoldDB" id="A0A443N201"/>
<proteinExistence type="predicted"/>
<keyword evidence="3" id="KW-0732">Signal</keyword>
<feature type="region of interest" description="Disordered" evidence="2">
    <location>
        <begin position="220"/>
        <end position="257"/>
    </location>
</feature>
<dbReference type="PANTHER" id="PTHR36058">
    <property type="entry name" value="NUCLEOPHOSMIN"/>
    <property type="match status" value="1"/>
</dbReference>
<dbReference type="OrthoDB" id="202851at2759"/>
<comment type="caution">
    <text evidence="5">The sequence shown here is derived from an EMBL/GenBank/DDBJ whole genome shotgun (WGS) entry which is preliminary data.</text>
</comment>
<accession>A0A443N201</accession>
<evidence type="ECO:0000313" key="6">
    <source>
        <dbReference type="Proteomes" id="UP000283530"/>
    </source>
</evidence>
<organism evidence="5 6">
    <name type="scientific">Cinnamomum micranthum f. kanehirae</name>
    <dbReference type="NCBI Taxonomy" id="337451"/>
    <lineage>
        <taxon>Eukaryota</taxon>
        <taxon>Viridiplantae</taxon>
        <taxon>Streptophyta</taxon>
        <taxon>Embryophyta</taxon>
        <taxon>Tracheophyta</taxon>
        <taxon>Spermatophyta</taxon>
        <taxon>Magnoliopsida</taxon>
        <taxon>Magnoliidae</taxon>
        <taxon>Laurales</taxon>
        <taxon>Lauraceae</taxon>
        <taxon>Cinnamomum</taxon>
    </lineage>
</organism>
<dbReference type="PROSITE" id="PS50015">
    <property type="entry name" value="SAP_B"/>
    <property type="match status" value="1"/>
</dbReference>
<keyword evidence="6" id="KW-1185">Reference proteome</keyword>
<reference evidence="5 6" key="1">
    <citation type="journal article" date="2019" name="Nat. Plants">
        <title>Stout camphor tree genome fills gaps in understanding of flowering plant genome evolution.</title>
        <authorList>
            <person name="Chaw S.M."/>
            <person name="Liu Y.C."/>
            <person name="Wu Y.W."/>
            <person name="Wang H.Y."/>
            <person name="Lin C.I."/>
            <person name="Wu C.S."/>
            <person name="Ke H.M."/>
            <person name="Chang L.Y."/>
            <person name="Hsu C.Y."/>
            <person name="Yang H.T."/>
            <person name="Sudianto E."/>
            <person name="Hsu M.H."/>
            <person name="Wu K.P."/>
            <person name="Wang L.N."/>
            <person name="Leebens-Mack J.H."/>
            <person name="Tsai I.J."/>
        </authorList>
    </citation>
    <scope>NUCLEOTIDE SEQUENCE [LARGE SCALE GENOMIC DNA]</scope>
    <source>
        <strain evidence="6">cv. Chaw 1501</strain>
        <tissue evidence="5">Young leaves</tissue>
    </source>
</reference>
<evidence type="ECO:0000259" key="4">
    <source>
        <dbReference type="PROSITE" id="PS50015"/>
    </source>
</evidence>
<feature type="chain" id="PRO_5019313586" evidence="3">
    <location>
        <begin position="25"/>
        <end position="299"/>
    </location>
</feature>
<dbReference type="EMBL" id="QPKB01000001">
    <property type="protein sequence ID" value="RWR72526.1"/>
    <property type="molecule type" value="Genomic_DNA"/>
</dbReference>
<dbReference type="Pfam" id="PF11938">
    <property type="entry name" value="DUF3456"/>
    <property type="match status" value="1"/>
</dbReference>